<feature type="domain" description="TonB-dependent receptor-like beta-barrel" evidence="15">
    <location>
        <begin position="268"/>
        <end position="775"/>
    </location>
</feature>
<keyword evidence="9 13" id="KW-0798">TonB box</keyword>
<evidence type="ECO:0000256" key="10">
    <source>
        <dbReference type="ARBA" id="ARBA00023136"/>
    </source>
</evidence>
<evidence type="ECO:0000313" key="17">
    <source>
        <dbReference type="EMBL" id="ASG22053.1"/>
    </source>
</evidence>
<proteinExistence type="inferred from homology"/>
<evidence type="ECO:0000256" key="4">
    <source>
        <dbReference type="ARBA" id="ARBA00022496"/>
    </source>
</evidence>
<dbReference type="SUPFAM" id="SSF56935">
    <property type="entry name" value="Porins"/>
    <property type="match status" value="1"/>
</dbReference>
<dbReference type="EMBL" id="CP022111">
    <property type="protein sequence ID" value="ASG22053.1"/>
    <property type="molecule type" value="Genomic_DNA"/>
</dbReference>
<evidence type="ECO:0000256" key="2">
    <source>
        <dbReference type="ARBA" id="ARBA00022448"/>
    </source>
</evidence>
<dbReference type="InterPro" id="IPR036942">
    <property type="entry name" value="Beta-barrel_TonB_sf"/>
</dbReference>
<keyword evidence="17" id="KW-0675">Receptor</keyword>
<evidence type="ECO:0000256" key="3">
    <source>
        <dbReference type="ARBA" id="ARBA00022452"/>
    </source>
</evidence>
<keyword evidence="4" id="KW-0410">Iron transport</keyword>
<dbReference type="Pfam" id="PF07715">
    <property type="entry name" value="Plug"/>
    <property type="match status" value="1"/>
</dbReference>
<dbReference type="PANTHER" id="PTHR32552">
    <property type="entry name" value="FERRICHROME IRON RECEPTOR-RELATED"/>
    <property type="match status" value="1"/>
</dbReference>
<keyword evidence="7" id="KW-0408">Iron</keyword>
<evidence type="ECO:0000256" key="14">
    <source>
        <dbReference type="SAM" id="SignalP"/>
    </source>
</evidence>
<evidence type="ECO:0000256" key="5">
    <source>
        <dbReference type="ARBA" id="ARBA00022692"/>
    </source>
</evidence>
<feature type="domain" description="TonB-dependent receptor plug" evidence="16">
    <location>
        <begin position="67"/>
        <end position="168"/>
    </location>
</feature>
<evidence type="ECO:0000259" key="16">
    <source>
        <dbReference type="Pfam" id="PF07715"/>
    </source>
</evidence>
<evidence type="ECO:0000256" key="9">
    <source>
        <dbReference type="ARBA" id="ARBA00023077"/>
    </source>
</evidence>
<evidence type="ECO:0000256" key="1">
    <source>
        <dbReference type="ARBA" id="ARBA00004571"/>
    </source>
</evidence>
<evidence type="ECO:0000259" key="15">
    <source>
        <dbReference type="Pfam" id="PF00593"/>
    </source>
</evidence>
<feature type="signal peptide" evidence="14">
    <location>
        <begin position="1"/>
        <end position="39"/>
    </location>
</feature>
<dbReference type="Proteomes" id="UP000197153">
    <property type="component" value="Chromosome 2"/>
</dbReference>
<dbReference type="GO" id="GO:0009279">
    <property type="term" value="C:cell outer membrane"/>
    <property type="evidence" value="ECO:0007669"/>
    <property type="project" value="UniProtKB-SubCell"/>
</dbReference>
<evidence type="ECO:0000256" key="8">
    <source>
        <dbReference type="ARBA" id="ARBA00023065"/>
    </source>
</evidence>
<keyword evidence="8" id="KW-0406">Ion transport</keyword>
<dbReference type="Gene3D" id="2.170.130.10">
    <property type="entry name" value="TonB-dependent receptor, plug domain"/>
    <property type="match status" value="1"/>
</dbReference>
<organism evidence="17 18">
    <name type="scientific">Nitrospirillum viridazoti CBAmc</name>
    <dbReference type="NCBI Taxonomy" id="1441467"/>
    <lineage>
        <taxon>Bacteria</taxon>
        <taxon>Pseudomonadati</taxon>
        <taxon>Pseudomonadota</taxon>
        <taxon>Alphaproteobacteria</taxon>
        <taxon>Rhodospirillales</taxon>
        <taxon>Azospirillaceae</taxon>
        <taxon>Nitrospirillum</taxon>
        <taxon>Nitrospirillum viridazoti</taxon>
    </lineage>
</organism>
<gene>
    <name evidence="17" type="ORF">Y958_13755</name>
</gene>
<keyword evidence="18" id="KW-1185">Reference proteome</keyword>
<keyword evidence="2 12" id="KW-0813">Transport</keyword>
<evidence type="ECO:0000256" key="13">
    <source>
        <dbReference type="RuleBase" id="RU003357"/>
    </source>
</evidence>
<sequence length="817" mass="89707">MKKLNRAQAPGRRYATFLKLGTGMVALATATAWVAPALAQSTASQMDEIIITGARQQPQIGGLIQAETAPKARSTVDQKYLSTETAGQSVLQAINMLPGVNFTNSDAYGSSGGNIRIRGFDGNRVSFTFDGIPLNDTGNYAIYSNQVIDAELVNQATVNIGTTDVDSPTASATGGTINVQTRKPRDELGMETKLSFGSNNFKRVFSAIDTGDFGPGNRTSAFVAASYQDYDKFKGPGDLQKKQVNGRIYEDLGGGDFISVAAHYNENRNFSYNTGTRNNYASNYFYDEGTTWIPQPATPGKADTVPSGDSNYYKLYQNPSNTGNVRGQSRFHLDDDVMLTVDPYFQYTLANGGGQVSVKENDPRLIGATKGGKGVDLNGDGDFLDTVMLYSPNNTNTFRTGVTSSVIWDINEDNRLRVGYTIDYGRHRQTNEPTLLGSDGTPLDVFGGKYATAFPGGIFANDGAQLERRNRYSIAELNQASMEYVYKAFDQRLTVVPALRLPFFHRELNQYCYTYSTAPSGVSLSSNQYCTSGTLPTTGTVYKTPFTGTKDFSDALPSLGMTYQLTQEHQVYFQFSEGFSAPRTDNLYNVIRDPKAVEPEKTYNLELGYRYQTQDLISSLSAWYTKYDNRIVSSQDPSDPSGSTFIDRSLGQVELYGVSAEAGFNILENLTFYGSASYTHSEVLNDVVNGGITFHTAGKMLVDTPEWMVASRVEYKPIQSLTIGVEGKYTGERAASDTNDEKTTPFFLANANVRLDLPDFFGMHESYLQFNVENLFDRRYLNTMPTTNNTSYGTGGSLAKYLTGAPRTFMGTIAAKF</sequence>
<dbReference type="Gene3D" id="2.40.170.20">
    <property type="entry name" value="TonB-dependent receptor, beta-barrel domain"/>
    <property type="match status" value="1"/>
</dbReference>
<comment type="subcellular location">
    <subcellularLocation>
        <location evidence="1 12">Cell outer membrane</location>
        <topology evidence="1 12">Multi-pass membrane protein</topology>
    </subcellularLocation>
</comment>
<evidence type="ECO:0000256" key="7">
    <source>
        <dbReference type="ARBA" id="ARBA00023004"/>
    </source>
</evidence>
<dbReference type="RefSeq" id="WP_088872688.1">
    <property type="nucleotide sequence ID" value="NZ_CP022111.1"/>
</dbReference>
<dbReference type="InterPro" id="IPR000531">
    <property type="entry name" value="Beta-barrel_TonB"/>
</dbReference>
<protein>
    <submittedName>
        <fullName evidence="17">TonB-dependent receptor</fullName>
    </submittedName>
</protein>
<dbReference type="InterPro" id="IPR012910">
    <property type="entry name" value="Plug_dom"/>
</dbReference>
<dbReference type="InterPro" id="IPR039426">
    <property type="entry name" value="TonB-dep_rcpt-like"/>
</dbReference>
<dbReference type="KEGG" id="nao:Y958_13755"/>
<dbReference type="Pfam" id="PF00593">
    <property type="entry name" value="TonB_dep_Rec_b-barrel"/>
    <property type="match status" value="1"/>
</dbReference>
<accession>A0A248JTJ7</accession>
<dbReference type="InterPro" id="IPR037066">
    <property type="entry name" value="Plug_dom_sf"/>
</dbReference>
<name>A0A248JTJ7_9PROT</name>
<keyword evidence="10 12" id="KW-0472">Membrane</keyword>
<keyword evidence="5 12" id="KW-0812">Transmembrane</keyword>
<reference evidence="17 18" key="1">
    <citation type="submission" date="2017-06" db="EMBL/GenBank/DDBJ databases">
        <title>Complete genome sequence of Nitrospirillum amazonense strain CBAmC, an endophytic nitrogen-fixing and plant growth-promoting bacterium, isolated from sugarcane.</title>
        <authorList>
            <person name="Schwab S."/>
            <person name="dos Santos Teixeira K.R."/>
            <person name="Simoes Araujo J.L."/>
            <person name="Soares Vidal M."/>
            <person name="Borges de Freitas H.R."/>
            <person name="Rivello Crivelaro A.L."/>
            <person name="Bueno de Camargo Nunes A."/>
            <person name="dos Santos C.M."/>
            <person name="Palmeira da Silva Rosa D."/>
            <person name="da Silva Padilha D."/>
            <person name="da Silva E."/>
            <person name="Araujo Terra L."/>
            <person name="Soares Mendes V."/>
            <person name="Farinelli L."/>
            <person name="Magalhaes Cruz L."/>
            <person name="Baldani J.I."/>
        </authorList>
    </citation>
    <scope>NUCLEOTIDE SEQUENCE [LARGE SCALE GENOMIC DNA]</scope>
    <source>
        <strain evidence="17 18">CBAmC</strain>
    </source>
</reference>
<dbReference type="GO" id="GO:0015344">
    <property type="term" value="F:siderophore uptake transmembrane transporter activity"/>
    <property type="evidence" value="ECO:0007669"/>
    <property type="project" value="TreeGrafter"/>
</dbReference>
<comment type="similarity">
    <text evidence="12 13">Belongs to the TonB-dependent receptor family.</text>
</comment>
<evidence type="ECO:0000256" key="6">
    <source>
        <dbReference type="ARBA" id="ARBA00022729"/>
    </source>
</evidence>
<dbReference type="PANTHER" id="PTHR32552:SF89">
    <property type="entry name" value="CATECHOLATE SIDEROPHORE RECEPTOR FIU"/>
    <property type="match status" value="1"/>
</dbReference>
<dbReference type="PROSITE" id="PS52016">
    <property type="entry name" value="TONB_DEPENDENT_REC_3"/>
    <property type="match status" value="1"/>
</dbReference>
<evidence type="ECO:0000256" key="11">
    <source>
        <dbReference type="ARBA" id="ARBA00023237"/>
    </source>
</evidence>
<dbReference type="AlphaFoldDB" id="A0A248JTJ7"/>
<feature type="chain" id="PRO_5012738359" evidence="14">
    <location>
        <begin position="40"/>
        <end position="817"/>
    </location>
</feature>
<keyword evidence="3 12" id="KW-1134">Transmembrane beta strand</keyword>
<evidence type="ECO:0000256" key="12">
    <source>
        <dbReference type="PROSITE-ProRule" id="PRU01360"/>
    </source>
</evidence>
<evidence type="ECO:0000313" key="18">
    <source>
        <dbReference type="Proteomes" id="UP000197153"/>
    </source>
</evidence>
<keyword evidence="11 12" id="KW-0998">Cell outer membrane</keyword>
<keyword evidence="6 14" id="KW-0732">Signal</keyword>